<dbReference type="CDD" id="cd17814">
    <property type="entry name" value="Fe-ADH-like"/>
    <property type="match status" value="1"/>
</dbReference>
<reference evidence="7 8" key="1">
    <citation type="journal article" date="2017" name="Int. J. Syst. Evol. Microbiol.">
        <title>Desulfovibrio senegalensis sp. nov., a mesophilic sulfate reducer isolated from marine sediment.</title>
        <authorList>
            <person name="Thioye A."/>
            <person name="Gam Z.B.A."/>
            <person name="Mbengue M."/>
            <person name="Cayol J.L."/>
            <person name="Joseph-Bartoli M."/>
            <person name="Toure-Kane C."/>
            <person name="Labat M."/>
        </authorList>
    </citation>
    <scope>NUCLEOTIDE SEQUENCE [LARGE SCALE GENOMIC DNA]</scope>
    <source>
        <strain evidence="7 8">DSM 101509</strain>
    </source>
</reference>
<comment type="caution">
    <text evidence="7">The sequence shown here is derived from an EMBL/GenBank/DDBJ whole genome shotgun (WGS) entry which is preliminary data.</text>
</comment>
<evidence type="ECO:0000256" key="3">
    <source>
        <dbReference type="ARBA" id="ARBA00023002"/>
    </source>
</evidence>
<keyword evidence="3" id="KW-0560">Oxidoreductase</keyword>
<evidence type="ECO:0000259" key="6">
    <source>
        <dbReference type="Pfam" id="PF25137"/>
    </source>
</evidence>
<dbReference type="AlphaFoldDB" id="A0A6N6N058"/>
<dbReference type="Pfam" id="PF00465">
    <property type="entry name" value="Fe-ADH"/>
    <property type="match status" value="1"/>
</dbReference>
<keyword evidence="4" id="KW-0520">NAD</keyword>
<dbReference type="Proteomes" id="UP000438699">
    <property type="component" value="Unassembled WGS sequence"/>
</dbReference>
<dbReference type="PANTHER" id="PTHR11496">
    <property type="entry name" value="ALCOHOL DEHYDROGENASE"/>
    <property type="match status" value="1"/>
</dbReference>
<dbReference type="RefSeq" id="WP_151151623.1">
    <property type="nucleotide sequence ID" value="NZ_WAIE01000006.1"/>
</dbReference>
<dbReference type="InterPro" id="IPR056798">
    <property type="entry name" value="ADH_Fe_C"/>
</dbReference>
<dbReference type="GO" id="GO:0046872">
    <property type="term" value="F:metal ion binding"/>
    <property type="evidence" value="ECO:0007669"/>
    <property type="project" value="InterPro"/>
</dbReference>
<evidence type="ECO:0000256" key="2">
    <source>
        <dbReference type="ARBA" id="ARBA00007358"/>
    </source>
</evidence>
<dbReference type="GO" id="GO:0004022">
    <property type="term" value="F:alcohol dehydrogenase (NAD+) activity"/>
    <property type="evidence" value="ECO:0007669"/>
    <property type="project" value="TreeGrafter"/>
</dbReference>
<protein>
    <submittedName>
        <fullName evidence="7">Iron-containing alcohol dehydrogenase</fullName>
    </submittedName>
</protein>
<feature type="domain" description="Alcohol dehydrogenase iron-type/glycerol dehydrogenase GldA" evidence="5">
    <location>
        <begin position="15"/>
        <end position="181"/>
    </location>
</feature>
<dbReference type="EMBL" id="WAIE01000006">
    <property type="protein sequence ID" value="KAB1440879.1"/>
    <property type="molecule type" value="Genomic_DNA"/>
</dbReference>
<dbReference type="InterPro" id="IPR001670">
    <property type="entry name" value="ADH_Fe/GldA"/>
</dbReference>
<dbReference type="OrthoDB" id="9778433at2"/>
<comment type="similarity">
    <text evidence="2">Belongs to the iron-containing alcohol dehydrogenase family.</text>
</comment>
<keyword evidence="8" id="KW-1185">Reference proteome</keyword>
<evidence type="ECO:0000256" key="1">
    <source>
        <dbReference type="ARBA" id="ARBA00001962"/>
    </source>
</evidence>
<feature type="domain" description="Fe-containing alcohol dehydrogenase-like C-terminal" evidence="6">
    <location>
        <begin position="192"/>
        <end position="387"/>
    </location>
</feature>
<accession>A0A6N6N058</accession>
<evidence type="ECO:0000256" key="4">
    <source>
        <dbReference type="ARBA" id="ARBA00023027"/>
    </source>
</evidence>
<dbReference type="PROSITE" id="PS00060">
    <property type="entry name" value="ADH_IRON_2"/>
    <property type="match status" value="1"/>
</dbReference>
<dbReference type="InterPro" id="IPR018211">
    <property type="entry name" value="ADH_Fe_CS"/>
</dbReference>
<proteinExistence type="inferred from homology"/>
<evidence type="ECO:0000313" key="7">
    <source>
        <dbReference type="EMBL" id="KAB1440879.1"/>
    </source>
</evidence>
<dbReference type="Pfam" id="PF25137">
    <property type="entry name" value="ADH_Fe_C"/>
    <property type="match status" value="1"/>
</dbReference>
<dbReference type="NCBIfam" id="NF041833">
    <property type="entry name" value="Fe_ADH_ErcA"/>
    <property type="match status" value="1"/>
</dbReference>
<dbReference type="PANTHER" id="PTHR11496:SF102">
    <property type="entry name" value="ALCOHOL DEHYDROGENASE 4"/>
    <property type="match status" value="1"/>
</dbReference>
<sequence length="388" mass="41102">MSETGASLRKFVAPEFIFGNGARMLAGQYARNLGLRHVLLVTGPHLMELPWPHDVMSSLKKAGVGYTLFSDILPNPRDHQVMAGAETFRKNGCDALVAVGGGSPMDCAKAIGIVVTNDRDVLEFEGADNVEIPGPPLICVPTTSGSAADVSQFSIISDTARKVKIAIVSKTMIPDVSMIDPETTTTKSPELTAHTGLDALTHAIEAYVSNAGSPFTDLHAHKAVQLVGQHLLRAINKPDDMEARAGMALASTHAGLAFSNAILGAVHALAHSLGGYLDLPHGQCNALLLDHVMACNFDNAADKYFEIGRLLGAETNDESSYEKRKMTTLDAVASLKRAAGVTQGLAELGVSSADFEKLAEHALLDPCMLTNPKEICANDIRAILEAAQ</sequence>
<dbReference type="Gene3D" id="3.40.50.1970">
    <property type="match status" value="1"/>
</dbReference>
<name>A0A6N6N058_9BACT</name>
<dbReference type="SUPFAM" id="SSF56796">
    <property type="entry name" value="Dehydroquinate synthase-like"/>
    <property type="match status" value="1"/>
</dbReference>
<dbReference type="Gene3D" id="1.20.1090.10">
    <property type="entry name" value="Dehydroquinate synthase-like - alpha domain"/>
    <property type="match status" value="1"/>
</dbReference>
<dbReference type="FunFam" id="3.40.50.1970:FF:000003">
    <property type="entry name" value="Alcohol dehydrogenase, iron-containing"/>
    <property type="match status" value="1"/>
</dbReference>
<gene>
    <name evidence="7" type="ORF">F8A88_13110</name>
</gene>
<dbReference type="InterPro" id="IPR039697">
    <property type="entry name" value="Alcohol_dehydrogenase_Fe"/>
</dbReference>
<evidence type="ECO:0000313" key="8">
    <source>
        <dbReference type="Proteomes" id="UP000438699"/>
    </source>
</evidence>
<organism evidence="7 8">
    <name type="scientific">Pseudodesulfovibrio senegalensis</name>
    <dbReference type="NCBI Taxonomy" id="1721087"/>
    <lineage>
        <taxon>Bacteria</taxon>
        <taxon>Pseudomonadati</taxon>
        <taxon>Thermodesulfobacteriota</taxon>
        <taxon>Desulfovibrionia</taxon>
        <taxon>Desulfovibrionales</taxon>
        <taxon>Desulfovibrionaceae</taxon>
    </lineage>
</organism>
<dbReference type="FunFam" id="1.20.1090.10:FF:000001">
    <property type="entry name" value="Aldehyde-alcohol dehydrogenase"/>
    <property type="match status" value="1"/>
</dbReference>
<evidence type="ECO:0000259" key="5">
    <source>
        <dbReference type="Pfam" id="PF00465"/>
    </source>
</evidence>
<comment type="cofactor">
    <cofactor evidence="1">
        <name>Fe cation</name>
        <dbReference type="ChEBI" id="CHEBI:24875"/>
    </cofactor>
</comment>